<dbReference type="OrthoDB" id="9807451at2"/>
<evidence type="ECO:0000259" key="1">
    <source>
        <dbReference type="Pfam" id="PF02579"/>
    </source>
</evidence>
<sequence length="122" mass="13560">MNISVAANGKNLSSKVSGKFEKCLYLLIVDMNDLNITVIKNDELFEDSYPKSLADDILKYDCEALITGDIEKTAFDILADAGVTRFFGAGYSVEKALEEMEKRSLKLIRNYDGTNSCGSNHY</sequence>
<dbReference type="PANTHER" id="PTHR42983:SF1">
    <property type="entry name" value="IRON-MOLYBDENUM PROTEIN"/>
    <property type="match status" value="1"/>
</dbReference>
<reference evidence="3" key="1">
    <citation type="submission" date="2017-04" db="EMBL/GenBank/DDBJ databases">
        <authorList>
            <person name="Song Y."/>
            <person name="Cho B.-K."/>
        </authorList>
    </citation>
    <scope>NUCLEOTIDE SEQUENCE [LARGE SCALE GENOMIC DNA]</scope>
    <source>
        <strain evidence="3">SL1</strain>
    </source>
</reference>
<accession>A0A2U8DT73</accession>
<dbReference type="InterPro" id="IPR036105">
    <property type="entry name" value="DiNase_FeMo-co_biosyn_sf"/>
</dbReference>
<dbReference type="Gene3D" id="3.30.420.130">
    <property type="entry name" value="Dinitrogenase iron-molybdenum cofactor biosynthesis domain"/>
    <property type="match status" value="1"/>
</dbReference>
<keyword evidence="3" id="KW-1185">Reference proteome</keyword>
<dbReference type="PANTHER" id="PTHR42983">
    <property type="entry name" value="DINITROGENASE IRON-MOLYBDENUM COFACTOR PROTEIN-RELATED"/>
    <property type="match status" value="1"/>
</dbReference>
<proteinExistence type="predicted"/>
<dbReference type="KEGG" id="cdrk:B9W14_16230"/>
<dbReference type="Proteomes" id="UP000244910">
    <property type="component" value="Chromosome"/>
</dbReference>
<dbReference type="InterPro" id="IPR003731">
    <property type="entry name" value="Di-Nase_FeMo-co_biosynth"/>
</dbReference>
<evidence type="ECO:0000313" key="3">
    <source>
        <dbReference type="Proteomes" id="UP000244910"/>
    </source>
</evidence>
<feature type="domain" description="Dinitrogenase iron-molybdenum cofactor biosynthesis" evidence="1">
    <location>
        <begin position="13"/>
        <end position="101"/>
    </location>
</feature>
<evidence type="ECO:0000313" key="2">
    <source>
        <dbReference type="EMBL" id="AWI05983.1"/>
    </source>
</evidence>
<protein>
    <recommendedName>
        <fullName evidence="1">Dinitrogenase iron-molybdenum cofactor biosynthesis domain-containing protein</fullName>
    </recommendedName>
</protein>
<dbReference type="Pfam" id="PF02579">
    <property type="entry name" value="Nitro_FeMo-Co"/>
    <property type="match status" value="1"/>
</dbReference>
<dbReference type="EMBL" id="CP020953">
    <property type="protein sequence ID" value="AWI05983.1"/>
    <property type="molecule type" value="Genomic_DNA"/>
</dbReference>
<gene>
    <name evidence="2" type="ORF">B9W14_16230</name>
</gene>
<name>A0A2U8DT73_9CLOT</name>
<dbReference type="AlphaFoldDB" id="A0A2U8DT73"/>
<organism evidence="2 3">
    <name type="scientific">Clostridium drakei</name>
    <dbReference type="NCBI Taxonomy" id="332101"/>
    <lineage>
        <taxon>Bacteria</taxon>
        <taxon>Bacillati</taxon>
        <taxon>Bacillota</taxon>
        <taxon>Clostridia</taxon>
        <taxon>Eubacteriales</taxon>
        <taxon>Clostridiaceae</taxon>
        <taxon>Clostridium</taxon>
    </lineage>
</organism>
<dbReference type="RefSeq" id="WP_032075823.1">
    <property type="nucleotide sequence ID" value="NZ_CP020953.1"/>
</dbReference>
<dbReference type="SUPFAM" id="SSF53146">
    <property type="entry name" value="Nitrogenase accessory factor-like"/>
    <property type="match status" value="1"/>
</dbReference>